<evidence type="ECO:0000259" key="8">
    <source>
        <dbReference type="PROSITE" id="PS50850"/>
    </source>
</evidence>
<dbReference type="SUPFAM" id="SSF103473">
    <property type="entry name" value="MFS general substrate transporter"/>
    <property type="match status" value="1"/>
</dbReference>
<comment type="caution">
    <text evidence="9">The sequence shown here is derived from an EMBL/GenBank/DDBJ whole genome shotgun (WGS) entry which is preliminary data.</text>
</comment>
<dbReference type="CDD" id="cd17321">
    <property type="entry name" value="MFS_MMR_MDR_like"/>
    <property type="match status" value="1"/>
</dbReference>
<dbReference type="EMBL" id="JACHNU010000001">
    <property type="protein sequence ID" value="MBB4661235.1"/>
    <property type="molecule type" value="Genomic_DNA"/>
</dbReference>
<dbReference type="Proteomes" id="UP000585272">
    <property type="component" value="Unassembled WGS sequence"/>
</dbReference>
<accession>A0A840IA51</accession>
<keyword evidence="6 7" id="KW-0472">Membrane</keyword>
<feature type="transmembrane region" description="Helical" evidence="7">
    <location>
        <begin position="279"/>
        <end position="300"/>
    </location>
</feature>
<feature type="transmembrane region" description="Helical" evidence="7">
    <location>
        <begin position="94"/>
        <end position="116"/>
    </location>
</feature>
<evidence type="ECO:0000256" key="2">
    <source>
        <dbReference type="ARBA" id="ARBA00022448"/>
    </source>
</evidence>
<evidence type="ECO:0000256" key="7">
    <source>
        <dbReference type="SAM" id="Phobius"/>
    </source>
</evidence>
<feature type="transmembrane region" description="Helical" evidence="7">
    <location>
        <begin position="312"/>
        <end position="332"/>
    </location>
</feature>
<keyword evidence="2" id="KW-0813">Transport</keyword>
<dbReference type="InterPro" id="IPR005829">
    <property type="entry name" value="Sugar_transporter_CS"/>
</dbReference>
<evidence type="ECO:0000313" key="10">
    <source>
        <dbReference type="Proteomes" id="UP000585272"/>
    </source>
</evidence>
<comment type="subcellular location">
    <subcellularLocation>
        <location evidence="1">Cell membrane</location>
        <topology evidence="1">Multi-pass membrane protein</topology>
    </subcellularLocation>
</comment>
<sequence length="609" mass="64197">MSAKKAKTRVNPPAETLHAIKWKVFGVMMIAWFMSMLDMSIMNTALPELQHDFETNLPNASWVVNVYNIVFAVLLVATGRLADQFGRKKMFIGGLLVFTVGSGLCAAAWEIGWLIGFRAVQAIGAGMIAPLGFAMTALVFPPQQRGKGLAMIAVVALVANGLGPVIGGGLIEIASWHWIFIVNLPLGALGVVLAWRWWPETYDLSATRRIDWVGMALLGLAVSMFTYGLVEANVRGWNDPQILFFIQLSVVVGIGFVFWQNRAKDPMVPPALLRNRQFLSANLAMVILGAGAVGGLFLLAQVFVNLWGFSQLEAGLCLLPIGVCGGLVWPLVGRAADNAPAYRLAIPALSSLAIGLIWFSFMPSTYEGVGDYLIVLPGLVFIGMGIGVGFPTLNVGAMNAAMGPNLGVASGIINTSRQLGSALGVALLITVFTTTAGWHLSWKRDPIHDNSFVYAVPDPVAFGAVRADIAEFSGAAKRKETAPVGYDRWLRREAAGVARDGFGWAFRIAALLLLAMIPVARKLTLTPAEARANAARMAQQASAGAAAAPPAGAGVGAPGVAAGVPAIPAGAGAVAAGAGNGGVEGRIAELESALRGLRAELSERQERPR</sequence>
<dbReference type="Gene3D" id="1.20.1250.20">
    <property type="entry name" value="MFS general substrate transporter like domains"/>
    <property type="match status" value="1"/>
</dbReference>
<dbReference type="PRINTS" id="PR01036">
    <property type="entry name" value="TCRTETB"/>
</dbReference>
<feature type="transmembrane region" description="Helical" evidence="7">
    <location>
        <begin position="122"/>
        <end position="141"/>
    </location>
</feature>
<dbReference type="InterPro" id="IPR036259">
    <property type="entry name" value="MFS_trans_sf"/>
</dbReference>
<keyword evidence="10" id="KW-1185">Reference proteome</keyword>
<dbReference type="Gene3D" id="1.20.1720.10">
    <property type="entry name" value="Multidrug resistance protein D"/>
    <property type="match status" value="1"/>
</dbReference>
<organism evidence="9 10">
    <name type="scientific">Conexibacter arvalis</name>
    <dbReference type="NCBI Taxonomy" id="912552"/>
    <lineage>
        <taxon>Bacteria</taxon>
        <taxon>Bacillati</taxon>
        <taxon>Actinomycetota</taxon>
        <taxon>Thermoleophilia</taxon>
        <taxon>Solirubrobacterales</taxon>
        <taxon>Conexibacteraceae</taxon>
        <taxon>Conexibacter</taxon>
    </lineage>
</organism>
<keyword evidence="3" id="KW-1003">Cell membrane</keyword>
<gene>
    <name evidence="9" type="ORF">BDZ31_000808</name>
</gene>
<dbReference type="GO" id="GO:0005886">
    <property type="term" value="C:plasma membrane"/>
    <property type="evidence" value="ECO:0007669"/>
    <property type="project" value="UniProtKB-SubCell"/>
</dbReference>
<dbReference type="PANTHER" id="PTHR42718:SF48">
    <property type="entry name" value="CONSERVED TWO-DOMAIN MEMBRANE PROTEIN-RELATED"/>
    <property type="match status" value="1"/>
</dbReference>
<dbReference type="AlphaFoldDB" id="A0A840IA51"/>
<feature type="transmembrane region" description="Helical" evidence="7">
    <location>
        <begin position="344"/>
        <end position="361"/>
    </location>
</feature>
<proteinExistence type="predicted"/>
<feature type="transmembrane region" description="Helical" evidence="7">
    <location>
        <begin position="148"/>
        <end position="171"/>
    </location>
</feature>
<feature type="transmembrane region" description="Helical" evidence="7">
    <location>
        <begin position="501"/>
        <end position="520"/>
    </location>
</feature>
<protein>
    <submittedName>
        <fullName evidence="9">EmrB/QacA subfamily drug resistance transporter</fullName>
    </submittedName>
</protein>
<feature type="transmembrane region" description="Helical" evidence="7">
    <location>
        <begin position="177"/>
        <end position="198"/>
    </location>
</feature>
<keyword evidence="5 7" id="KW-1133">Transmembrane helix</keyword>
<dbReference type="InterPro" id="IPR020846">
    <property type="entry name" value="MFS_dom"/>
</dbReference>
<feature type="transmembrane region" description="Helical" evidence="7">
    <location>
        <begin position="373"/>
        <end position="398"/>
    </location>
</feature>
<feature type="transmembrane region" description="Helical" evidence="7">
    <location>
        <begin position="210"/>
        <end position="230"/>
    </location>
</feature>
<name>A0A840IA51_9ACTN</name>
<dbReference type="PANTHER" id="PTHR42718">
    <property type="entry name" value="MAJOR FACILITATOR SUPERFAMILY MULTIDRUG TRANSPORTER MFSC"/>
    <property type="match status" value="1"/>
</dbReference>
<feature type="domain" description="Major facilitator superfamily (MFS) profile" evidence="8">
    <location>
        <begin position="24"/>
        <end position="473"/>
    </location>
</feature>
<feature type="transmembrane region" description="Helical" evidence="7">
    <location>
        <begin position="62"/>
        <end position="82"/>
    </location>
</feature>
<dbReference type="InterPro" id="IPR004638">
    <property type="entry name" value="EmrB-like"/>
</dbReference>
<dbReference type="NCBIfam" id="TIGR00711">
    <property type="entry name" value="efflux_EmrB"/>
    <property type="match status" value="1"/>
</dbReference>
<evidence type="ECO:0000256" key="1">
    <source>
        <dbReference type="ARBA" id="ARBA00004651"/>
    </source>
</evidence>
<feature type="transmembrane region" description="Helical" evidence="7">
    <location>
        <begin position="242"/>
        <end position="259"/>
    </location>
</feature>
<dbReference type="Pfam" id="PF07690">
    <property type="entry name" value="MFS_1"/>
    <property type="match status" value="1"/>
</dbReference>
<evidence type="ECO:0000256" key="4">
    <source>
        <dbReference type="ARBA" id="ARBA00022692"/>
    </source>
</evidence>
<evidence type="ECO:0000256" key="6">
    <source>
        <dbReference type="ARBA" id="ARBA00023136"/>
    </source>
</evidence>
<dbReference type="InterPro" id="IPR011701">
    <property type="entry name" value="MFS"/>
</dbReference>
<evidence type="ECO:0000256" key="3">
    <source>
        <dbReference type="ARBA" id="ARBA00022475"/>
    </source>
</evidence>
<dbReference type="PROSITE" id="PS50850">
    <property type="entry name" value="MFS"/>
    <property type="match status" value="1"/>
</dbReference>
<keyword evidence="4 7" id="KW-0812">Transmembrane</keyword>
<evidence type="ECO:0000256" key="5">
    <source>
        <dbReference type="ARBA" id="ARBA00022989"/>
    </source>
</evidence>
<evidence type="ECO:0000313" key="9">
    <source>
        <dbReference type="EMBL" id="MBB4661235.1"/>
    </source>
</evidence>
<reference evidence="9 10" key="1">
    <citation type="submission" date="2020-08" db="EMBL/GenBank/DDBJ databases">
        <title>Genomic Encyclopedia of Archaeal and Bacterial Type Strains, Phase II (KMG-II): from individual species to whole genera.</title>
        <authorList>
            <person name="Goeker M."/>
        </authorList>
    </citation>
    <scope>NUCLEOTIDE SEQUENCE [LARGE SCALE GENOMIC DNA]</scope>
    <source>
        <strain evidence="9 10">DSM 23288</strain>
    </source>
</reference>
<feature type="transmembrane region" description="Helical" evidence="7">
    <location>
        <begin position="20"/>
        <end position="42"/>
    </location>
</feature>
<dbReference type="RefSeq" id="WP_183339235.1">
    <property type="nucleotide sequence ID" value="NZ_JACHNU010000001.1"/>
</dbReference>
<feature type="transmembrane region" description="Helical" evidence="7">
    <location>
        <begin position="419"/>
        <end position="440"/>
    </location>
</feature>
<dbReference type="PROSITE" id="PS00216">
    <property type="entry name" value="SUGAR_TRANSPORT_1"/>
    <property type="match status" value="1"/>
</dbReference>
<dbReference type="GO" id="GO:0022857">
    <property type="term" value="F:transmembrane transporter activity"/>
    <property type="evidence" value="ECO:0007669"/>
    <property type="project" value="InterPro"/>
</dbReference>